<protein>
    <submittedName>
        <fullName evidence="3">DUF418 domain-containing protein</fullName>
    </submittedName>
</protein>
<evidence type="ECO:0000259" key="2">
    <source>
        <dbReference type="Pfam" id="PF04235"/>
    </source>
</evidence>
<keyword evidence="1" id="KW-0812">Transmembrane</keyword>
<dbReference type="EMBL" id="JAOYEY010000035">
    <property type="protein sequence ID" value="MCV9886015.1"/>
    <property type="molecule type" value="Genomic_DNA"/>
</dbReference>
<feature type="transmembrane region" description="Helical" evidence="1">
    <location>
        <begin position="64"/>
        <end position="80"/>
    </location>
</feature>
<dbReference type="InterPro" id="IPR007349">
    <property type="entry name" value="DUF418"/>
</dbReference>
<dbReference type="RefSeq" id="WP_264142692.1">
    <property type="nucleotide sequence ID" value="NZ_JAOYEY010000035.1"/>
</dbReference>
<name>A0ABT3DG30_9BACI</name>
<feature type="transmembrane region" description="Helical" evidence="1">
    <location>
        <begin position="264"/>
        <end position="285"/>
    </location>
</feature>
<organism evidence="3 4">
    <name type="scientific">Metabacillus halosaccharovorans</name>
    <dbReference type="NCBI Taxonomy" id="930124"/>
    <lineage>
        <taxon>Bacteria</taxon>
        <taxon>Bacillati</taxon>
        <taxon>Bacillota</taxon>
        <taxon>Bacilli</taxon>
        <taxon>Bacillales</taxon>
        <taxon>Bacillaceae</taxon>
        <taxon>Metabacillus</taxon>
    </lineage>
</organism>
<dbReference type="PANTHER" id="PTHR30590">
    <property type="entry name" value="INNER MEMBRANE PROTEIN"/>
    <property type="match status" value="1"/>
</dbReference>
<keyword evidence="1" id="KW-1133">Transmembrane helix</keyword>
<comment type="caution">
    <text evidence="3">The sequence shown here is derived from an EMBL/GenBank/DDBJ whole genome shotgun (WGS) entry which is preliminary data.</text>
</comment>
<feature type="transmembrane region" description="Helical" evidence="1">
    <location>
        <begin position="305"/>
        <end position="322"/>
    </location>
</feature>
<accession>A0ABT3DG30</accession>
<feature type="domain" description="DUF418" evidence="2">
    <location>
        <begin position="219"/>
        <end position="367"/>
    </location>
</feature>
<feature type="transmembrane region" description="Helical" evidence="1">
    <location>
        <begin position="7"/>
        <end position="24"/>
    </location>
</feature>
<dbReference type="InterPro" id="IPR052529">
    <property type="entry name" value="Bact_Transport_Assoc"/>
</dbReference>
<feature type="transmembrane region" description="Helical" evidence="1">
    <location>
        <begin position="239"/>
        <end position="258"/>
    </location>
</feature>
<feature type="transmembrane region" description="Helical" evidence="1">
    <location>
        <begin position="112"/>
        <end position="127"/>
    </location>
</feature>
<feature type="transmembrane region" description="Helical" evidence="1">
    <location>
        <begin position="334"/>
        <end position="355"/>
    </location>
</feature>
<gene>
    <name evidence="3" type="ORF">OIH86_10125</name>
</gene>
<feature type="transmembrane region" description="Helical" evidence="1">
    <location>
        <begin position="196"/>
        <end position="218"/>
    </location>
</feature>
<reference evidence="3 4" key="1">
    <citation type="submission" date="2022-10" db="EMBL/GenBank/DDBJ databases">
        <title>Draft genome assembly of moderately radiation resistant bacterium Metabacillus halosaccharovorans.</title>
        <authorList>
            <person name="Pal S."/>
            <person name="Gopinathan A."/>
        </authorList>
    </citation>
    <scope>NUCLEOTIDE SEQUENCE [LARGE SCALE GENOMIC DNA]</scope>
    <source>
        <strain evidence="3 4">VITHBRA001</strain>
    </source>
</reference>
<dbReference type="PANTHER" id="PTHR30590:SF3">
    <property type="entry name" value="HYPOTHETICAL MEMBRANE SPANNING PROTEIN"/>
    <property type="match status" value="1"/>
</dbReference>
<feature type="transmembrane region" description="Helical" evidence="1">
    <location>
        <begin position="87"/>
        <end position="106"/>
    </location>
</feature>
<keyword evidence="4" id="KW-1185">Reference proteome</keyword>
<evidence type="ECO:0000313" key="3">
    <source>
        <dbReference type="EMBL" id="MCV9886015.1"/>
    </source>
</evidence>
<keyword evidence="1" id="KW-0472">Membrane</keyword>
<sequence length="381" mass="45146">MKAQERIVLIDVIRGFALLGILLINMKSYYSPAFIQSLYGITPNVKGVDKIIHIFYQTFIQMKFYPIFSLLFGLSFYLFLRKGFHVILYTRRMIILFLIGLIHLIFVWYGDILHVYALTSILLLLFYQVSSKSILYWGFALLAVYHIFISWNSYLPIFTIEKNEYSDMLSTYLSIYKQGSYFEWVLYRMNIEVIPVLLQFPFIFVPVLAWFLLGLYIGKEGIYERTPSNLIRVKLWWKISLIVAPVFLSLSLLTHIFLPGILYLLSSLSGIGLTILYITSIYIFFDHPFVKKVLYPLRYVGRMSLSNYLFQSIFLISFFRIFDLYNNISLSEGFIITILFFLIQLIVSKYWLAYFHQGPIEWIWRFFSIKKFSPFIKNTEK</sequence>
<evidence type="ECO:0000256" key="1">
    <source>
        <dbReference type="SAM" id="Phobius"/>
    </source>
</evidence>
<feature type="transmembrane region" description="Helical" evidence="1">
    <location>
        <begin position="134"/>
        <end position="154"/>
    </location>
</feature>
<dbReference type="Proteomes" id="UP001526147">
    <property type="component" value="Unassembled WGS sequence"/>
</dbReference>
<evidence type="ECO:0000313" key="4">
    <source>
        <dbReference type="Proteomes" id="UP001526147"/>
    </source>
</evidence>
<proteinExistence type="predicted"/>
<dbReference type="Pfam" id="PF04235">
    <property type="entry name" value="DUF418"/>
    <property type="match status" value="1"/>
</dbReference>